<evidence type="ECO:0000313" key="5">
    <source>
        <dbReference type="EMBL" id="KAK8053148.1"/>
    </source>
</evidence>
<dbReference type="SUPFAM" id="SSF81383">
    <property type="entry name" value="F-box domain"/>
    <property type="match status" value="1"/>
</dbReference>
<dbReference type="InterPro" id="IPR051165">
    <property type="entry name" value="Multifunctional_ANK_Repeat"/>
</dbReference>
<name>A0ABR1U5C9_9PEZI</name>
<dbReference type="Proteomes" id="UP001446871">
    <property type="component" value="Unassembled WGS sequence"/>
</dbReference>
<keyword evidence="1" id="KW-0677">Repeat</keyword>
<dbReference type="PANTHER" id="PTHR24123:SF33">
    <property type="entry name" value="PROTEIN HOS4"/>
    <property type="match status" value="1"/>
</dbReference>
<evidence type="ECO:0000313" key="6">
    <source>
        <dbReference type="Proteomes" id="UP001446871"/>
    </source>
</evidence>
<dbReference type="SUPFAM" id="SSF48403">
    <property type="entry name" value="Ankyrin repeat"/>
    <property type="match status" value="2"/>
</dbReference>
<dbReference type="Pfam" id="PF00023">
    <property type="entry name" value="Ank"/>
    <property type="match status" value="1"/>
</dbReference>
<dbReference type="SMART" id="SM00256">
    <property type="entry name" value="FBOX"/>
    <property type="match status" value="1"/>
</dbReference>
<proteinExistence type="predicted"/>
<dbReference type="PROSITE" id="PS50088">
    <property type="entry name" value="ANK_REPEAT"/>
    <property type="match status" value="1"/>
</dbReference>
<feature type="repeat" description="ANK" evidence="3">
    <location>
        <begin position="184"/>
        <end position="216"/>
    </location>
</feature>
<dbReference type="PROSITE" id="PS50181">
    <property type="entry name" value="FBOX"/>
    <property type="match status" value="1"/>
</dbReference>
<dbReference type="EMBL" id="JAQQWM010000008">
    <property type="protein sequence ID" value="KAK8053148.1"/>
    <property type="molecule type" value="Genomic_DNA"/>
</dbReference>
<evidence type="ECO:0000256" key="1">
    <source>
        <dbReference type="ARBA" id="ARBA00022737"/>
    </source>
</evidence>
<dbReference type="SMART" id="SM00248">
    <property type="entry name" value="ANK"/>
    <property type="match status" value="8"/>
</dbReference>
<dbReference type="Pfam" id="PF12796">
    <property type="entry name" value="Ank_2"/>
    <property type="match status" value="1"/>
</dbReference>
<dbReference type="InterPro" id="IPR002110">
    <property type="entry name" value="Ankyrin_rpt"/>
</dbReference>
<protein>
    <recommendedName>
        <fullName evidence="4">F-box domain-containing protein</fullName>
    </recommendedName>
</protein>
<dbReference type="InterPro" id="IPR001810">
    <property type="entry name" value="F-box_dom"/>
</dbReference>
<dbReference type="PANTHER" id="PTHR24123">
    <property type="entry name" value="ANKYRIN REPEAT-CONTAINING"/>
    <property type="match status" value="1"/>
</dbReference>
<reference evidence="5 6" key="1">
    <citation type="submission" date="2023-01" db="EMBL/GenBank/DDBJ databases">
        <title>Analysis of 21 Apiospora genomes using comparative genomics revels a genus with tremendous synthesis potential of carbohydrate active enzymes and secondary metabolites.</title>
        <authorList>
            <person name="Sorensen T."/>
        </authorList>
    </citation>
    <scope>NUCLEOTIDE SEQUENCE [LARGE SCALE GENOMIC DNA]</scope>
    <source>
        <strain evidence="5 6">CBS 83171</strain>
    </source>
</reference>
<evidence type="ECO:0000256" key="3">
    <source>
        <dbReference type="PROSITE-ProRule" id="PRU00023"/>
    </source>
</evidence>
<sequence length="1046" mass="118852">MNVGSFATCRAPPLTFHHLFPLLSLLRFTLRTAHTPRSFLPPSQAISCHAAHTMAQILELPVELVEGILDHVEDPNDLTSLARVNHTLHTLADKRIWNRADKEYRYRILMWACATGNAPALRRLLNLGLTTNLHFQLGGNCSRGDDLTSGFFYLRFIDSSYVAIPYYDDFYEPAAPAIGRHTRQFWKPLHAAVYHGQGHIVDILLQHGVWVNEIATNYHGCDRPLHHIGQGDGKFTSLHVALCSGREQIAMNLISNGASIYTDRTVHRQAQARDPNRNRITALHLCAHHGLLSTAKYLVEKDYQTAVDELDEFGYSPMMYAYLAGEDSIVCYLLAQGASTRLYKPDYTPYGWDSFHRASHSLLHQACYDRRWEVVFKLAECGCDALEPDGNGDTPLDLCIKTCITDGIPEIMSVSEMNRDAQDMLKAIELCGMPSLANQDTLLQVARYALRGPVLSLLSYVLDRGLDISILLHSNNVYTKDGSDKYLGNKRDWPQAVNPQDYYHDTGLFPCEQTLLEFACCCIKSTPYLEETIDLLLSQGCIEPGHIADYVRVLKNLCCRYSSRDDDICEQSRLQCVRKICSHLAATIQSDISRPKLPVSLFFICLDRSPRVFLDELLIVFDFPDRDCSEKELWDFLLVLTGGFDSDTISRRISYLELVFKADKNNYLLQHKKTFTLLYTTLLKVKGGEKAVLDYLDRGGQYCLNDGRDRTPLFEACATNSLQLAERLIDMGAHPRNLISLDETYKPFYGYEGGPWERNLGNVAILRLLIERGADPFFARDIKYMSTKDRLYPFSLYIEGYNGISLEFFRALCELTINKKTDPVFLFNLLEFACTRGNLAGIQVLRSCTERRVDAIIRDKAAFFLQTLLAGLFHDDCYACSIHFTCSCIQQKYVREVDGAIDLIQLILEMGPASTLTSRWRLRRHRGKWPTALKLLEELLTLPGNPHSAGERQAPGRGHIRSDGLLYPCVALKDRYRYRLSWCLKERIRIDTIKGKPKVTIADGTIKLPSQRDDQEVRLNKTQSASLKEIPLPWGCSCEEEDEFTW</sequence>
<dbReference type="InterPro" id="IPR036770">
    <property type="entry name" value="Ankyrin_rpt-contain_sf"/>
</dbReference>
<dbReference type="InterPro" id="IPR036047">
    <property type="entry name" value="F-box-like_dom_sf"/>
</dbReference>
<organism evidence="5 6">
    <name type="scientific">Apiospora saccharicola</name>
    <dbReference type="NCBI Taxonomy" id="335842"/>
    <lineage>
        <taxon>Eukaryota</taxon>
        <taxon>Fungi</taxon>
        <taxon>Dikarya</taxon>
        <taxon>Ascomycota</taxon>
        <taxon>Pezizomycotina</taxon>
        <taxon>Sordariomycetes</taxon>
        <taxon>Xylariomycetidae</taxon>
        <taxon>Amphisphaeriales</taxon>
        <taxon>Apiosporaceae</taxon>
        <taxon>Apiospora</taxon>
    </lineage>
</organism>
<feature type="domain" description="F-box" evidence="4">
    <location>
        <begin position="54"/>
        <end position="100"/>
    </location>
</feature>
<keyword evidence="6" id="KW-1185">Reference proteome</keyword>
<gene>
    <name evidence="5" type="ORF">PG996_012449</name>
</gene>
<dbReference type="Gene3D" id="1.25.40.20">
    <property type="entry name" value="Ankyrin repeat-containing domain"/>
    <property type="match status" value="3"/>
</dbReference>
<accession>A0ABR1U5C9</accession>
<evidence type="ECO:0000256" key="2">
    <source>
        <dbReference type="ARBA" id="ARBA00023043"/>
    </source>
</evidence>
<evidence type="ECO:0000259" key="4">
    <source>
        <dbReference type="PROSITE" id="PS50181"/>
    </source>
</evidence>
<comment type="caution">
    <text evidence="5">The sequence shown here is derived from an EMBL/GenBank/DDBJ whole genome shotgun (WGS) entry which is preliminary data.</text>
</comment>
<keyword evidence="2 3" id="KW-0040">ANK repeat</keyword>